<dbReference type="PIRSF" id="PIRSF002741">
    <property type="entry name" value="MppA"/>
    <property type="match status" value="1"/>
</dbReference>
<dbReference type="GO" id="GO:0043190">
    <property type="term" value="C:ATP-binding cassette (ABC) transporter complex"/>
    <property type="evidence" value="ECO:0007669"/>
    <property type="project" value="InterPro"/>
</dbReference>
<organism evidence="8 9">
    <name type="scientific">Paenochrobactrum gallinarii</name>
    <dbReference type="NCBI Taxonomy" id="643673"/>
    <lineage>
        <taxon>Bacteria</taxon>
        <taxon>Pseudomonadati</taxon>
        <taxon>Pseudomonadota</taxon>
        <taxon>Alphaproteobacteria</taxon>
        <taxon>Hyphomicrobiales</taxon>
        <taxon>Brucellaceae</taxon>
        <taxon>Paenochrobactrum</taxon>
    </lineage>
</organism>
<dbReference type="CDD" id="cd08498">
    <property type="entry name" value="PBP2_NikA_DppA_OppA_like_2"/>
    <property type="match status" value="1"/>
</dbReference>
<dbReference type="Pfam" id="PF00496">
    <property type="entry name" value="SBP_bac_5"/>
    <property type="match status" value="1"/>
</dbReference>
<dbReference type="InterPro" id="IPR023765">
    <property type="entry name" value="SBP_5_CS"/>
</dbReference>
<dbReference type="InterPro" id="IPR030678">
    <property type="entry name" value="Peptide/Ni-bd"/>
</dbReference>
<feature type="chain" id="PRO_5032829887" evidence="6">
    <location>
        <begin position="38"/>
        <end position="538"/>
    </location>
</feature>
<reference evidence="8 9" key="1">
    <citation type="submission" date="2020-08" db="EMBL/GenBank/DDBJ databases">
        <title>Genomic Encyclopedia of Type Strains, Phase IV (KMG-IV): sequencing the most valuable type-strain genomes for metagenomic binning, comparative biology and taxonomic classification.</title>
        <authorList>
            <person name="Goeker M."/>
        </authorList>
    </citation>
    <scope>NUCLEOTIDE SEQUENCE [LARGE SCALE GENOMIC DNA]</scope>
    <source>
        <strain evidence="8 9">DSM 22336</strain>
    </source>
</reference>
<keyword evidence="9" id="KW-1185">Reference proteome</keyword>
<evidence type="ECO:0000256" key="4">
    <source>
        <dbReference type="ARBA" id="ARBA00022729"/>
    </source>
</evidence>
<dbReference type="RefSeq" id="WP_184223775.1">
    <property type="nucleotide sequence ID" value="NZ_JACIIU010000014.1"/>
</dbReference>
<dbReference type="InterPro" id="IPR000914">
    <property type="entry name" value="SBP_5_dom"/>
</dbReference>
<name>A0A841M6Q3_9HYPH</name>
<keyword evidence="4 6" id="KW-0732">Signal</keyword>
<evidence type="ECO:0000313" key="8">
    <source>
        <dbReference type="EMBL" id="MBB6261941.1"/>
    </source>
</evidence>
<dbReference type="InterPro" id="IPR039424">
    <property type="entry name" value="SBP_5"/>
</dbReference>
<gene>
    <name evidence="8" type="ORF">FHS77_002508</name>
</gene>
<feature type="signal peptide" evidence="6">
    <location>
        <begin position="1"/>
        <end position="37"/>
    </location>
</feature>
<dbReference type="GO" id="GO:0030288">
    <property type="term" value="C:outer membrane-bounded periplasmic space"/>
    <property type="evidence" value="ECO:0007669"/>
    <property type="project" value="UniProtKB-ARBA"/>
</dbReference>
<dbReference type="EMBL" id="JACIIU010000014">
    <property type="protein sequence ID" value="MBB6261941.1"/>
    <property type="molecule type" value="Genomic_DNA"/>
</dbReference>
<dbReference type="PROSITE" id="PS01040">
    <property type="entry name" value="SBP_BACTERIAL_5"/>
    <property type="match status" value="1"/>
</dbReference>
<dbReference type="AlphaFoldDB" id="A0A841M6Q3"/>
<dbReference type="Gene3D" id="3.40.190.10">
    <property type="entry name" value="Periplasmic binding protein-like II"/>
    <property type="match status" value="1"/>
</dbReference>
<comment type="subcellular location">
    <subcellularLocation>
        <location evidence="1">Periplasm</location>
    </subcellularLocation>
</comment>
<dbReference type="PANTHER" id="PTHR30290:SF9">
    <property type="entry name" value="OLIGOPEPTIDE-BINDING PROTEIN APPA"/>
    <property type="match status" value="1"/>
</dbReference>
<dbReference type="GO" id="GO:0015833">
    <property type="term" value="P:peptide transport"/>
    <property type="evidence" value="ECO:0007669"/>
    <property type="project" value="TreeGrafter"/>
</dbReference>
<dbReference type="Gene3D" id="3.90.76.10">
    <property type="entry name" value="Dipeptide-binding Protein, Domain 1"/>
    <property type="match status" value="1"/>
</dbReference>
<keyword evidence="3" id="KW-0813">Transport</keyword>
<sequence>MIKNHGIRLQTTMATRYLRAVSLAGVACCALTASAWAADLRMGMSSAPTSIDPHFHANSSNISMTGQVFEGLTWKDENMRPVPALAESWEYKGDNIWHFNLRKNVKFHDGTPFTADDVIFTFERVPTIVDSPSPFTARLADVVSYKALDDHTLEVVTKGAAPNLPINLADVQIVSRKNGENKTTSDYVTGKAMIGTGPYKFTNARIGEIYEFESYADYWGGKPAWDKVTQRIISSDPARIAALLAGDVDLITSVPTSDIANLEKAPNIALWSTATNRIVFVALDVEHEKPIAGQVTDNNGKPLDKNPMLDVRVRKALSMALDRKSLVERGLSGDALPASQLVPEGLFGYNPEIPVEPYDPAAAKELLKEAGYPEGFRVVLTTSNDDTSRVRASQAIGQMWTRIGVRTEIETMPHAVFIPKTNDFQFAHMIHSWGTSTGEAAYTLRGIAGTRDHEKGIGTSNRGRYSNPEMDALVNKASETMDDATREAMLQKAMVMTISDYGILPLYSPKATWASSKNVKYIPSKANVTSAIFATPAE</sequence>
<proteinExistence type="inferred from homology"/>
<dbReference type="Proteomes" id="UP000555393">
    <property type="component" value="Unassembled WGS sequence"/>
</dbReference>
<dbReference type="PANTHER" id="PTHR30290">
    <property type="entry name" value="PERIPLASMIC BINDING COMPONENT OF ABC TRANSPORTER"/>
    <property type="match status" value="1"/>
</dbReference>
<dbReference type="Gene3D" id="3.10.105.10">
    <property type="entry name" value="Dipeptide-binding Protein, Domain 3"/>
    <property type="match status" value="1"/>
</dbReference>
<comment type="caution">
    <text evidence="8">The sequence shown here is derived from an EMBL/GenBank/DDBJ whole genome shotgun (WGS) entry which is preliminary data.</text>
</comment>
<evidence type="ECO:0000256" key="5">
    <source>
        <dbReference type="ARBA" id="ARBA00022764"/>
    </source>
</evidence>
<evidence type="ECO:0000256" key="6">
    <source>
        <dbReference type="SAM" id="SignalP"/>
    </source>
</evidence>
<evidence type="ECO:0000313" key="9">
    <source>
        <dbReference type="Proteomes" id="UP000555393"/>
    </source>
</evidence>
<protein>
    <submittedName>
        <fullName evidence="8">Peptide/nickel transport system substrate-binding protein</fullName>
    </submittedName>
</protein>
<keyword evidence="5" id="KW-0574">Periplasm</keyword>
<feature type="domain" description="Solute-binding protein family 5" evidence="7">
    <location>
        <begin position="81"/>
        <end position="449"/>
    </location>
</feature>
<accession>A0A841M6Q3</accession>
<dbReference type="GO" id="GO:1904680">
    <property type="term" value="F:peptide transmembrane transporter activity"/>
    <property type="evidence" value="ECO:0007669"/>
    <property type="project" value="TreeGrafter"/>
</dbReference>
<evidence type="ECO:0000256" key="3">
    <source>
        <dbReference type="ARBA" id="ARBA00022448"/>
    </source>
</evidence>
<evidence type="ECO:0000256" key="1">
    <source>
        <dbReference type="ARBA" id="ARBA00004418"/>
    </source>
</evidence>
<dbReference type="SUPFAM" id="SSF53850">
    <property type="entry name" value="Periplasmic binding protein-like II"/>
    <property type="match status" value="1"/>
</dbReference>
<comment type="similarity">
    <text evidence="2">Belongs to the bacterial solute-binding protein 5 family.</text>
</comment>
<evidence type="ECO:0000256" key="2">
    <source>
        <dbReference type="ARBA" id="ARBA00005695"/>
    </source>
</evidence>
<evidence type="ECO:0000259" key="7">
    <source>
        <dbReference type="Pfam" id="PF00496"/>
    </source>
</evidence>